<dbReference type="AlphaFoldDB" id="A0A3M9NFS6"/>
<name>A0A3M9NFS6_9BACT</name>
<feature type="signal peptide" evidence="1">
    <location>
        <begin position="1"/>
        <end position="21"/>
    </location>
</feature>
<feature type="chain" id="PRO_5018131273" evidence="1">
    <location>
        <begin position="22"/>
        <end position="733"/>
    </location>
</feature>
<evidence type="ECO:0000313" key="3">
    <source>
        <dbReference type="Proteomes" id="UP000267223"/>
    </source>
</evidence>
<dbReference type="EMBL" id="RJJR01000009">
    <property type="protein sequence ID" value="RNI35828.1"/>
    <property type="molecule type" value="Genomic_DNA"/>
</dbReference>
<gene>
    <name evidence="2" type="ORF">EFY79_11710</name>
</gene>
<keyword evidence="3" id="KW-1185">Reference proteome</keyword>
<dbReference type="Proteomes" id="UP000267223">
    <property type="component" value="Unassembled WGS sequence"/>
</dbReference>
<organism evidence="2 3">
    <name type="scientific">Hanamia caeni</name>
    <dbReference type="NCBI Taxonomy" id="2294116"/>
    <lineage>
        <taxon>Bacteria</taxon>
        <taxon>Pseudomonadati</taxon>
        <taxon>Bacteroidota</taxon>
        <taxon>Chitinophagia</taxon>
        <taxon>Chitinophagales</taxon>
        <taxon>Chitinophagaceae</taxon>
        <taxon>Hanamia</taxon>
    </lineage>
</organism>
<protein>
    <submittedName>
        <fullName evidence="2">Uncharacterized protein</fullName>
    </submittedName>
</protein>
<evidence type="ECO:0000313" key="2">
    <source>
        <dbReference type="EMBL" id="RNI35828.1"/>
    </source>
</evidence>
<reference evidence="2 3" key="1">
    <citation type="submission" date="2018-11" db="EMBL/GenBank/DDBJ databases">
        <title>Draft genome sequence of Ferruginibacter sp. BO-59.</title>
        <authorList>
            <person name="Im W.T."/>
        </authorList>
    </citation>
    <scope>NUCLEOTIDE SEQUENCE [LARGE SCALE GENOMIC DNA]</scope>
    <source>
        <strain evidence="2 3">BO-59</strain>
    </source>
</reference>
<evidence type="ECO:0000256" key="1">
    <source>
        <dbReference type="SAM" id="SignalP"/>
    </source>
</evidence>
<keyword evidence="1" id="KW-0732">Signal</keyword>
<accession>A0A3M9NFS6</accession>
<sequence>MIKTIISVGIFLNLSVNALYAQAPSNADKQIQHKEKTAFQTSSPWIPQIDVRSDIAIVYGAGDRPEMTFAQRVQSWRDRGYQTDFMTGIAWGNYQDYFLGKWDGKNHLGEGQVQRNGDTIWHGKNVPYIVPVASFINYMKTAIVKKVIDEGITSIFLEEPEFWARAGYSSAFKDEWQKYYGFPWRAQHESPENTYLSSKLKYELYYNAIKEVSSYAKEYGKSKGLNVKVFIPTHSLVNYSSWQIVSPEASLASLPGIDGYIAQVWTGTSREPVYYNGKEKERVFENAFLEYGSMVSMTAPTKRKLFFLTDPIEDWPRDWQDYKQNYQATFAAELLYPMVANYEVMPWPERIYTRPYKLANSDKKVLIPRYYSTQMQVMVNALNYMPVSTNRISGSKGIGVLMGNSLMFQRFPTHDGFEDPQFSNFYGQTMPLLKSGVPVETVHMENLNYAATLKDIKVLIVSYSNMKPVSPKVHEYLADWVSKGGVLIYCGRDDDPYQSVMEWWNTKGNQYKTPSEHLFHLLNLKVNDSGTQQFKVKKGTVYVIRKNPKELVMEPGGGSDFVNTIKKAYENDAHAGKLIFKNSFYLERGPYDIISVMDESVSDKPFVVNRPVIDLFDPELPVLSKKTVEPGRQAFLYDLLRIKNKKQPQVLASASRIYDEKVKPNEYSFVSKSPLNTTNSLRILLPHEPAKISLSDAKGQAVKIIKTSWDALSHTTYLSFENDPDGTSVKLEW</sequence>
<dbReference type="OrthoDB" id="605164at2"/>
<dbReference type="RefSeq" id="WP_123121109.1">
    <property type="nucleotide sequence ID" value="NZ_RJJR01000009.1"/>
</dbReference>
<comment type="caution">
    <text evidence="2">The sequence shown here is derived from an EMBL/GenBank/DDBJ whole genome shotgun (WGS) entry which is preliminary data.</text>
</comment>
<proteinExistence type="predicted"/>